<sequence>MSIAMFFTKDKLRGRLDEVALYRYEKTYPIQKFQAAEDMDGEIAARPDTVLYDNELTIGENWSGRDRYVWLKTTITFPDTKTGTRLIGYFDFGNTGDGHNSGFESLLFVNGEPYQGVDQNHREVLFPDSFAGKKVELVFRLWSGLEGGGTPTIQTHQLKEAFIGYLNLVIDDLYFTSKATLKTLDQLEEKNPTYAPLLQAINRAYLAIDWSTPGSEQNLASMATANQLLQAALEKMPKNFPIKVAAVGHTHIDVAWLWRLKHTREKAARSFSTVLHLMEDYPEYLFLQSQPQLYAYIKEDYPEIYAKIKAKISEGAWEADGGMWLEADCNIPSGESLVRQMLYGQKFLREEFGKPSSFLWLPDVFGYSWALPQILRKSGIKTFMTTKISWNQYNRMPHDTFQWRGMDGTEILTHFITAPEKNSRISTYNGKMTARELVGLWDKYQDKEVNQELLLAYGYGDGGGGVNREMLEMRRRYDAMPGIPEVKPKSATTYFNDLHETINATDQYVHTWNGELYFEYHRGTYTSQAFTKKMNRKIELGLRNSEWLSVLANLKQGITYPTEKLAGIWQILLRNQFHDIIPGSSIKEVYDDALIEYTEAAEGNNALISNQLTNLTTDANQKITLWNSSTWSRPRYIEISPDNQADHLAFYDKNNTPLPAQKLANNAWLIQHPNLPALGAATISVKETANILEQPSFHYKNNQLETPFYQITWNEAGQFTSIFDKKNNRQVLAENARGNVFQLFEDKPMWHDAWDIDLFYQEKQKEISALDSVEITENGPLQFTMKQVLHSEKSQITQWIHFYHESPEIRFETEVDWRDRNQLLKVAFPVAVHASEASYDIQFGNVKRPTHWNTSWDYARFETVGHQWADLSEKNYGVSLLNDSKYGYDIKDSTLRLTLLKAAGYPDPDADLGIHQFTYSLYPHQGDFLDGETVQAAWELNNPIFSSNGEIQTFSLFQVTNPYVMIDSIKQAEDGDGIILRLHEFAGTHGEVTIASDYTITSITECNLLEENETSPSNPTFAVAPFEIKTYRIHLA</sequence>
<dbReference type="Pfam" id="PF17677">
    <property type="entry name" value="Glyco_hydro38C2"/>
    <property type="match status" value="1"/>
</dbReference>
<evidence type="ECO:0000256" key="4">
    <source>
        <dbReference type="ARBA" id="ARBA00023295"/>
    </source>
</evidence>
<evidence type="ECO:0000313" key="6">
    <source>
        <dbReference type="EMBL" id="AEH93108.1"/>
    </source>
</evidence>
<accession>A0A0E0UYB5</accession>
<evidence type="ECO:0000256" key="2">
    <source>
        <dbReference type="ARBA" id="ARBA00022723"/>
    </source>
</evidence>
<organism evidence="6 7">
    <name type="scientific">Listeria monocytogenes serotype 4a (strain M7)</name>
    <dbReference type="NCBI Taxonomy" id="1030009"/>
    <lineage>
        <taxon>Bacteria</taxon>
        <taxon>Bacillati</taxon>
        <taxon>Bacillota</taxon>
        <taxon>Bacilli</taxon>
        <taxon>Bacillales</taxon>
        <taxon>Listeriaceae</taxon>
        <taxon>Listeria</taxon>
    </lineage>
</organism>
<evidence type="ECO:0000313" key="7">
    <source>
        <dbReference type="Proteomes" id="UP000000486"/>
    </source>
</evidence>
<dbReference type="Gene3D" id="3.20.110.10">
    <property type="entry name" value="Glycoside hydrolase 38, N terminal domain"/>
    <property type="match status" value="1"/>
</dbReference>
<dbReference type="GO" id="GO:0009313">
    <property type="term" value="P:oligosaccharide catabolic process"/>
    <property type="evidence" value="ECO:0007669"/>
    <property type="project" value="TreeGrafter"/>
</dbReference>
<dbReference type="Pfam" id="PF01074">
    <property type="entry name" value="Glyco_hydro_38N"/>
    <property type="match status" value="1"/>
</dbReference>
<dbReference type="AlphaFoldDB" id="A0A0E0UYB5"/>
<dbReference type="GO" id="GO:0006013">
    <property type="term" value="P:mannose metabolic process"/>
    <property type="evidence" value="ECO:0007669"/>
    <property type="project" value="InterPro"/>
</dbReference>
<keyword evidence="4" id="KW-0326">Glycosidase</keyword>
<dbReference type="InterPro" id="IPR028995">
    <property type="entry name" value="Glyco_hydro_57/38_cen_sf"/>
</dbReference>
<dbReference type="Pfam" id="PF07748">
    <property type="entry name" value="Glyco_hydro_38C"/>
    <property type="match status" value="1"/>
</dbReference>
<dbReference type="GO" id="GO:0046872">
    <property type="term" value="F:metal ion binding"/>
    <property type="evidence" value="ECO:0007669"/>
    <property type="project" value="UniProtKB-KW"/>
</dbReference>
<keyword evidence="2" id="KW-0479">Metal-binding</keyword>
<dbReference type="PATRIC" id="fig|1030009.3.peg.2091"/>
<dbReference type="SUPFAM" id="SSF74650">
    <property type="entry name" value="Galactose mutarotase-like"/>
    <property type="match status" value="1"/>
</dbReference>
<dbReference type="FunFam" id="2.70.98.30:FF:000010">
    <property type="entry name" value="Cytosolic alpha-mannosidase"/>
    <property type="match status" value="1"/>
</dbReference>
<dbReference type="Pfam" id="PF09261">
    <property type="entry name" value="Alpha-mann_mid"/>
    <property type="match status" value="1"/>
</dbReference>
<dbReference type="InterPro" id="IPR011682">
    <property type="entry name" value="Glyco_hydro_38_C"/>
</dbReference>
<dbReference type="InterPro" id="IPR041147">
    <property type="entry name" value="GH38_C"/>
</dbReference>
<comment type="similarity">
    <text evidence="1">Belongs to the glycosyl hydrolase 38 family.</text>
</comment>
<dbReference type="KEGG" id="lmq:LMM7_2103"/>
<dbReference type="PANTHER" id="PTHR46017">
    <property type="entry name" value="ALPHA-MANNOSIDASE 2C1"/>
    <property type="match status" value="1"/>
</dbReference>
<dbReference type="InterPro" id="IPR011330">
    <property type="entry name" value="Glyco_hydro/deAcase_b/a-brl"/>
</dbReference>
<dbReference type="SUPFAM" id="SSF88688">
    <property type="entry name" value="Families 57/38 glycoside transferase middle domain"/>
    <property type="match status" value="1"/>
</dbReference>
<reference evidence="6 7" key="1">
    <citation type="journal article" date="2011" name="J. Bacteriol.">
        <title>Genome sequence of the nonpathogenic Listeria monocytogenes serovar 4a strain M7.</title>
        <authorList>
            <person name="Chen J."/>
            <person name="Xia Y."/>
            <person name="Cheng C."/>
            <person name="Fang C."/>
            <person name="Shan Y."/>
            <person name="Jin G."/>
            <person name="Fang W."/>
        </authorList>
    </citation>
    <scope>NUCLEOTIDE SEQUENCE [LARGE SCALE GENOMIC DNA]</scope>
    <source>
        <strain evidence="6 7">M7</strain>
    </source>
</reference>
<dbReference type="Gene3D" id="2.70.98.30">
    <property type="entry name" value="Golgi alpha-mannosidase II, domain 4"/>
    <property type="match status" value="1"/>
</dbReference>
<protein>
    <submittedName>
        <fullName evidence="6">Alpha-mannosidase</fullName>
    </submittedName>
</protein>
<evidence type="ECO:0000256" key="1">
    <source>
        <dbReference type="ARBA" id="ARBA00009792"/>
    </source>
</evidence>
<dbReference type="InterPro" id="IPR037094">
    <property type="entry name" value="Glyco_hydro_38_cen_sf"/>
</dbReference>
<dbReference type="InterPro" id="IPR015341">
    <property type="entry name" value="Glyco_hydro_38_cen"/>
</dbReference>
<dbReference type="HOGENOM" id="CLU_003442_1_2_9"/>
<proteinExistence type="inferred from homology"/>
<dbReference type="SMART" id="SM00872">
    <property type="entry name" value="Alpha-mann_mid"/>
    <property type="match status" value="1"/>
</dbReference>
<name>A0A0E0UYB5_LISMM</name>
<dbReference type="Gene3D" id="1.20.1270.50">
    <property type="entry name" value="Glycoside hydrolase family 38, central domain"/>
    <property type="match status" value="1"/>
</dbReference>
<evidence type="ECO:0000256" key="3">
    <source>
        <dbReference type="ARBA" id="ARBA00022801"/>
    </source>
</evidence>
<dbReference type="InterPro" id="IPR027291">
    <property type="entry name" value="Glyco_hydro_38_N_sf"/>
</dbReference>
<dbReference type="SUPFAM" id="SSF88713">
    <property type="entry name" value="Glycoside hydrolase/deacetylase"/>
    <property type="match status" value="1"/>
</dbReference>
<dbReference type="EMBL" id="CP002816">
    <property type="protein sequence ID" value="AEH93108.1"/>
    <property type="molecule type" value="Genomic_DNA"/>
</dbReference>
<dbReference type="FunFam" id="1.20.1270.50:FF:000004">
    <property type="entry name" value="alpha-mannosidase 2C1 isoform X1"/>
    <property type="match status" value="1"/>
</dbReference>
<dbReference type="PANTHER" id="PTHR46017:SF1">
    <property type="entry name" value="ALPHA-MANNOSIDASE 2C1"/>
    <property type="match status" value="1"/>
</dbReference>
<feature type="domain" description="Glycoside hydrolase family 38 central" evidence="5">
    <location>
        <begin position="519"/>
        <end position="597"/>
    </location>
</feature>
<dbReference type="CDD" id="cd10789">
    <property type="entry name" value="GH38N_AMII_ER_cytosolic"/>
    <property type="match status" value="1"/>
</dbReference>
<dbReference type="GO" id="GO:0030246">
    <property type="term" value="F:carbohydrate binding"/>
    <property type="evidence" value="ECO:0007669"/>
    <property type="project" value="InterPro"/>
</dbReference>
<dbReference type="InterPro" id="IPR011013">
    <property type="entry name" value="Gal_mutarotase_sf_dom"/>
</dbReference>
<dbReference type="RefSeq" id="WP_014589104.1">
    <property type="nucleotide sequence ID" value="NC_017537.1"/>
</dbReference>
<dbReference type="FunFam" id="3.20.110.10:FF:000002">
    <property type="entry name" value="alpha-mannosidase 2C1 isoform X1"/>
    <property type="match status" value="1"/>
</dbReference>
<dbReference type="GO" id="GO:0004559">
    <property type="term" value="F:alpha-mannosidase activity"/>
    <property type="evidence" value="ECO:0007669"/>
    <property type="project" value="InterPro"/>
</dbReference>
<keyword evidence="3" id="KW-0378">Hydrolase</keyword>
<gene>
    <name evidence="6" type="ordered locus">LMM7_2103</name>
</gene>
<dbReference type="Gene3D" id="2.60.40.2220">
    <property type="match status" value="1"/>
</dbReference>
<dbReference type="InterPro" id="IPR000602">
    <property type="entry name" value="Glyco_hydro_38_N"/>
</dbReference>
<dbReference type="Proteomes" id="UP000000486">
    <property type="component" value="Chromosome"/>
</dbReference>
<evidence type="ECO:0000259" key="5">
    <source>
        <dbReference type="SMART" id="SM00872"/>
    </source>
</evidence>